<keyword evidence="3 4" id="KW-0175">Coiled coil</keyword>
<evidence type="ECO:0000256" key="4">
    <source>
        <dbReference type="SAM" id="Coils"/>
    </source>
</evidence>
<dbReference type="PANTHER" id="PTHR18921:SF2">
    <property type="entry name" value="THYROID RECEPTOR-INTERACTING PROTEIN 11"/>
    <property type="match status" value="1"/>
</dbReference>
<feature type="coiled-coil region" evidence="4">
    <location>
        <begin position="771"/>
        <end position="874"/>
    </location>
</feature>
<evidence type="ECO:0000256" key="2">
    <source>
        <dbReference type="ARBA" id="ARBA00023034"/>
    </source>
</evidence>
<dbReference type="GO" id="GO:0007030">
    <property type="term" value="P:Golgi organization"/>
    <property type="evidence" value="ECO:0007669"/>
    <property type="project" value="TreeGrafter"/>
</dbReference>
<evidence type="ECO:0000256" key="1">
    <source>
        <dbReference type="ARBA" id="ARBA00004555"/>
    </source>
</evidence>
<feature type="compositionally biased region" description="Basic and acidic residues" evidence="5">
    <location>
        <begin position="1010"/>
        <end position="1031"/>
    </location>
</feature>
<feature type="coiled-coil region" evidence="4">
    <location>
        <begin position="1438"/>
        <end position="1490"/>
    </location>
</feature>
<evidence type="ECO:0000256" key="5">
    <source>
        <dbReference type="SAM" id="MobiDB-lite"/>
    </source>
</evidence>
<sequence length="1583" mass="179405">MFHVSAGLLRALELENQVLSLRNAQLESSTKHKENDSSLEQKTESLNLRGDSDVGDFTHEAELSSRVSPAQSQVEKHGRVTERHEVVQSDWSQEKLGYERSLSELRQLLAERDESLNVLTAQKGLLDVMKQSSGTEELVSTQLRMKQLDATVAQLTEERAQLKDEQSVLSCELEALSRVVQDLETQLGDSRQENVALATSLEELDQQHQEAINQLLAAKTSLQKDYDSLQEELSVAKRHQPTNRKQVADVCVEASEDIDGERLEVELFERVSKLLTFEIPPESEQDKRAAGGKRGTALVSALVKMAAECKWQRATLERKVAELMKELRECAAERAALQGNVETLVEELMVAKADSACTSEGLAPIPENSEEVDALEQKVAALEGEIYTLRETRLDLEGELGKARDERNDLARRLQAAEEILGNTAHFQAEAADLRTCLEASELQLASERAKLESSEQQLWEAREAVAALEARAEDLEAEATLLEDLKLQLDEAINAKVSVENELIDVICKSKTFELALNGYEQTSAAGGQIEQLLKEKSKLQGEIEEMNSLLQLRNEVQLEFDLLLQKKNDLQTELNSIQTQKDELLLEYTNSQLMIVNAKEKLQETLILNSTVTEQTKQLESRLSHSAERQEARDSELAVARQREADLEAVCQDLQADISIEKQRTQALESTLTNKQLELEENSLGLKILKSEKALLEQHLDKISCPDQNIELRLKDLSSSLAEKERQLSDCNEALTRKERELGEALSSKSVLDAEYQTLLNETGNAKEHDRAQQEARKWKEMAEAGERQLDEALRARTELETECRRLFSIETKVHAQEHLEKEVSRLTVALESTEQQLSDALEERADLEGKLNSLSSRLLESEEETQKWKDETSLARQHVENNRGRTLELQSQCERLALVETNLFQTRDESIKWRNMYHEVNSELNETKSTLGEMRVECKRLQSLEVQLRGEHALQQEISQWKETVDVLRGQLEEMFRSKLLLEDELDRRKKTGYFEMSGRTVSSESGAEKSDIGKEEQASRHESAEKHLKEQVDELLNQVKNPDGPVDFDVLEEILRKIIVEKITLESLLRRQEKELERLNDLAKLRNDDDDLKDTELPADDAADMARETITNLSTLIKEKDLELDALSQKCDTLLDLQRSCEREREQLARLQAEKEELELSKSEENLRQHKGLVQQFEDRQKMLVNTQNELIAVKQRLQKLEELAKLGETFQGNDTVPVQAPVVDGTLSSHGTTQNNVTPVPRSAAPEPSSQVRALEKRVRDLESDLASKDEVTLGKSELVVRCQEQLQVKEQECDTLRAQVASLHLQLEHLSQSANHSKVDGEENEISQLSNALVQEQTKNIYMQKEIQEQREKESALLKELQRLRLHLVGVEEAYTQEALRAEQQLKELQGRLSLAEERIKNSSTVYTSASIRANQQVETLQGQARLIAQHRDDIQQKLSAAEDQVHKHSAALRNLQAVLEQFQKDKERELMSATDNLKQQLQASHTKQYELYSEITSLKGQLSEAKEGLSAAARLGEQLDKKTETITALKEEAVSLTFNVHVSVTYVTTGTKYALYNTSVHFKDTSLLHSRSLTHL</sequence>
<feature type="region of interest" description="Disordered" evidence="5">
    <location>
        <begin position="1000"/>
        <end position="1031"/>
    </location>
</feature>
<feature type="region of interest" description="Disordered" evidence="5">
    <location>
        <begin position="1235"/>
        <end position="1254"/>
    </location>
</feature>
<gene>
    <name evidence="6" type="ORF">TCMB3V08_LOCUS8159</name>
</gene>
<feature type="coiled-coil region" evidence="4">
    <location>
        <begin position="138"/>
        <end position="239"/>
    </location>
</feature>
<dbReference type="GO" id="GO:0006888">
    <property type="term" value="P:endoplasmic reticulum to Golgi vesicle-mediated transport"/>
    <property type="evidence" value="ECO:0007669"/>
    <property type="project" value="TreeGrafter"/>
</dbReference>
<feature type="coiled-coil region" evidence="4">
    <location>
        <begin position="1257"/>
        <end position="1412"/>
    </location>
</feature>
<evidence type="ECO:0000256" key="3">
    <source>
        <dbReference type="ARBA" id="ARBA00023054"/>
    </source>
</evidence>
<feature type="coiled-coil region" evidence="4">
    <location>
        <begin position="306"/>
        <end position="503"/>
    </location>
</feature>
<name>A0A7R9JA98_TIMCA</name>
<dbReference type="PANTHER" id="PTHR18921">
    <property type="entry name" value="MYOSIN HEAVY CHAIN - RELATED"/>
    <property type="match status" value="1"/>
</dbReference>
<feature type="coiled-coil region" evidence="4">
    <location>
        <begin position="531"/>
        <end position="589"/>
    </location>
</feature>
<protein>
    <submittedName>
        <fullName evidence="6">(California timema) hypothetical protein</fullName>
    </submittedName>
</protein>
<dbReference type="EMBL" id="OE183357">
    <property type="protein sequence ID" value="CAD7575569.1"/>
    <property type="molecule type" value="Genomic_DNA"/>
</dbReference>
<feature type="region of interest" description="Disordered" evidence="5">
    <location>
        <begin position="26"/>
        <end position="55"/>
    </location>
</feature>
<feature type="compositionally biased region" description="Basic and acidic residues" evidence="5">
    <location>
        <begin position="29"/>
        <end position="43"/>
    </location>
</feature>
<evidence type="ECO:0000313" key="6">
    <source>
        <dbReference type="EMBL" id="CAD7575569.1"/>
    </source>
</evidence>
<comment type="subcellular location">
    <subcellularLocation>
        <location evidence="1">Golgi apparatus</location>
    </subcellularLocation>
</comment>
<feature type="coiled-coil region" evidence="4">
    <location>
        <begin position="1066"/>
        <end position="1208"/>
    </location>
</feature>
<proteinExistence type="predicted"/>
<dbReference type="GO" id="GO:0031267">
    <property type="term" value="F:small GTPase binding"/>
    <property type="evidence" value="ECO:0007669"/>
    <property type="project" value="TreeGrafter"/>
</dbReference>
<reference evidence="6" key="1">
    <citation type="submission" date="2020-11" db="EMBL/GenBank/DDBJ databases">
        <authorList>
            <person name="Tran Van P."/>
        </authorList>
    </citation>
    <scope>NUCLEOTIDE SEQUENCE</scope>
</reference>
<feature type="coiled-coil region" evidence="4">
    <location>
        <begin position="709"/>
        <end position="743"/>
    </location>
</feature>
<accession>A0A7R9JA98</accession>
<keyword evidence="2" id="KW-0333">Golgi apparatus</keyword>
<dbReference type="GO" id="GO:0005794">
    <property type="term" value="C:Golgi apparatus"/>
    <property type="evidence" value="ECO:0007669"/>
    <property type="project" value="UniProtKB-SubCell"/>
</dbReference>
<organism evidence="6">
    <name type="scientific">Timema californicum</name>
    <name type="common">California timema</name>
    <name type="synonym">Walking stick</name>
    <dbReference type="NCBI Taxonomy" id="61474"/>
    <lineage>
        <taxon>Eukaryota</taxon>
        <taxon>Metazoa</taxon>
        <taxon>Ecdysozoa</taxon>
        <taxon>Arthropoda</taxon>
        <taxon>Hexapoda</taxon>
        <taxon>Insecta</taxon>
        <taxon>Pterygota</taxon>
        <taxon>Neoptera</taxon>
        <taxon>Polyneoptera</taxon>
        <taxon>Phasmatodea</taxon>
        <taxon>Timematodea</taxon>
        <taxon>Timematoidea</taxon>
        <taxon>Timematidae</taxon>
        <taxon>Timema</taxon>
    </lineage>
</organism>